<dbReference type="Proteomes" id="UP001217083">
    <property type="component" value="Unassembled WGS sequence"/>
</dbReference>
<organism evidence="1 2">
    <name type="scientific">Flagellimonas okinawensis</name>
    <dbReference type="NCBI Taxonomy" id="3031324"/>
    <lineage>
        <taxon>Bacteria</taxon>
        <taxon>Pseudomonadati</taxon>
        <taxon>Bacteroidota</taxon>
        <taxon>Flavobacteriia</taxon>
        <taxon>Flavobacteriales</taxon>
        <taxon>Flavobacteriaceae</taxon>
        <taxon>Flagellimonas</taxon>
    </lineage>
</organism>
<dbReference type="RefSeq" id="WP_275649424.1">
    <property type="nucleotide sequence ID" value="NZ_JARFVA010000002.1"/>
</dbReference>
<protein>
    <submittedName>
        <fullName evidence="1">Uncharacterized protein</fullName>
    </submittedName>
</protein>
<evidence type="ECO:0000313" key="1">
    <source>
        <dbReference type="EMBL" id="MDF0707423.1"/>
    </source>
</evidence>
<comment type="caution">
    <text evidence="1">The sequence shown here is derived from an EMBL/GenBank/DDBJ whole genome shotgun (WGS) entry which is preliminary data.</text>
</comment>
<keyword evidence="2" id="KW-1185">Reference proteome</keyword>
<accession>A0ABT5XNF6</accession>
<dbReference type="EMBL" id="JARFVA010000002">
    <property type="protein sequence ID" value="MDF0707423.1"/>
    <property type="molecule type" value="Genomic_DNA"/>
</dbReference>
<name>A0ABT5XNF6_9FLAO</name>
<evidence type="ECO:0000313" key="2">
    <source>
        <dbReference type="Proteomes" id="UP001217083"/>
    </source>
</evidence>
<gene>
    <name evidence="1" type="ORF">PY091_09360</name>
</gene>
<proteinExistence type="predicted"/>
<sequence>MSSFCRAIIDFLLLFYHGKVQTAMEGFQKFKKPLFIFEETTDHFIIKSFIDDWYVLHIAEGARAK</sequence>
<reference evidence="1 2" key="1">
    <citation type="submission" date="2023-03" db="EMBL/GenBank/DDBJ databases">
        <title>Muricauda XX sp. nov. and Muricauda XXX sp. nov., two novel species isolated from Okinawa Trough.</title>
        <authorList>
            <person name="Cao W."/>
            <person name="Deng X."/>
        </authorList>
    </citation>
    <scope>NUCLEOTIDE SEQUENCE [LARGE SCALE GENOMIC DNA]</scope>
    <source>
        <strain evidence="1 2">81s02</strain>
    </source>
</reference>